<dbReference type="OrthoDB" id="5422068at2759"/>
<dbReference type="GO" id="GO:0016846">
    <property type="term" value="F:carbon-sulfur lyase activity"/>
    <property type="evidence" value="ECO:0007669"/>
    <property type="project" value="InterPro"/>
</dbReference>
<dbReference type="Gene3D" id="3.90.1590.10">
    <property type="entry name" value="glutathione-dependent formaldehyde- activating enzyme (gfa)"/>
    <property type="match status" value="1"/>
</dbReference>
<dbReference type="AlphaFoldDB" id="A0A5C3LNL8"/>
<dbReference type="EMBL" id="ML213631">
    <property type="protein sequence ID" value="TFK34510.1"/>
    <property type="molecule type" value="Genomic_DNA"/>
</dbReference>
<evidence type="ECO:0000313" key="5">
    <source>
        <dbReference type="EMBL" id="TFK34510.1"/>
    </source>
</evidence>
<keyword evidence="3" id="KW-0862">Zinc</keyword>
<evidence type="ECO:0000256" key="1">
    <source>
        <dbReference type="ARBA" id="ARBA00005495"/>
    </source>
</evidence>
<dbReference type="Proteomes" id="UP000308652">
    <property type="component" value="Unassembled WGS sequence"/>
</dbReference>
<protein>
    <submittedName>
        <fullName evidence="5">Mss4-like protein</fullName>
    </submittedName>
</protein>
<dbReference type="GO" id="GO:0046872">
    <property type="term" value="F:metal ion binding"/>
    <property type="evidence" value="ECO:0007669"/>
    <property type="project" value="UniProtKB-KW"/>
</dbReference>
<dbReference type="Pfam" id="PF04828">
    <property type="entry name" value="GFA"/>
    <property type="match status" value="1"/>
</dbReference>
<dbReference type="SUPFAM" id="SSF51316">
    <property type="entry name" value="Mss4-like"/>
    <property type="match status" value="1"/>
</dbReference>
<gene>
    <name evidence="5" type="ORF">BDQ12DRAFT_689717</name>
</gene>
<feature type="domain" description="CENP-V/GFA" evidence="4">
    <location>
        <begin position="98"/>
        <end position="189"/>
    </location>
</feature>
<proteinExistence type="inferred from homology"/>
<dbReference type="InterPro" id="IPR006913">
    <property type="entry name" value="CENP-V/GFA"/>
</dbReference>
<evidence type="ECO:0000256" key="2">
    <source>
        <dbReference type="ARBA" id="ARBA00022723"/>
    </source>
</evidence>
<evidence type="ECO:0000256" key="3">
    <source>
        <dbReference type="ARBA" id="ARBA00022833"/>
    </source>
</evidence>
<dbReference type="InterPro" id="IPR011057">
    <property type="entry name" value="Mss4-like_sf"/>
</dbReference>
<dbReference type="STRING" id="68775.A0A5C3LNL8"/>
<evidence type="ECO:0000313" key="6">
    <source>
        <dbReference type="Proteomes" id="UP000308652"/>
    </source>
</evidence>
<accession>A0A5C3LNL8</accession>
<sequence>MPRYSMEKGTETIPLGWKAYENVGKELKDDDTVDFYCNCRNIHLTVTRPNEESSNLWAAYPDLLKPYDTTLLSKIRNPGDEKWWLCYPVGGKAMKYLAGHCACNNCRLTSGFPIQSWAFVPRTNVIDKHTGTIIDLRGPSRPECLRQYIFAPGKYSEFCKVCGATVFTWGNQRPGLIVISMGLVNQDKEGARAERWLDWVKERVSFSEVALTQPIIHALEQGLRESRLEDLQGKQAD</sequence>
<reference evidence="5 6" key="1">
    <citation type="journal article" date="2019" name="Nat. Ecol. Evol.">
        <title>Megaphylogeny resolves global patterns of mushroom evolution.</title>
        <authorList>
            <person name="Varga T."/>
            <person name="Krizsan K."/>
            <person name="Foldi C."/>
            <person name="Dima B."/>
            <person name="Sanchez-Garcia M."/>
            <person name="Sanchez-Ramirez S."/>
            <person name="Szollosi G.J."/>
            <person name="Szarkandi J.G."/>
            <person name="Papp V."/>
            <person name="Albert L."/>
            <person name="Andreopoulos W."/>
            <person name="Angelini C."/>
            <person name="Antonin V."/>
            <person name="Barry K.W."/>
            <person name="Bougher N.L."/>
            <person name="Buchanan P."/>
            <person name="Buyck B."/>
            <person name="Bense V."/>
            <person name="Catcheside P."/>
            <person name="Chovatia M."/>
            <person name="Cooper J."/>
            <person name="Damon W."/>
            <person name="Desjardin D."/>
            <person name="Finy P."/>
            <person name="Geml J."/>
            <person name="Haridas S."/>
            <person name="Hughes K."/>
            <person name="Justo A."/>
            <person name="Karasinski D."/>
            <person name="Kautmanova I."/>
            <person name="Kiss B."/>
            <person name="Kocsube S."/>
            <person name="Kotiranta H."/>
            <person name="LaButti K.M."/>
            <person name="Lechner B.E."/>
            <person name="Liimatainen K."/>
            <person name="Lipzen A."/>
            <person name="Lukacs Z."/>
            <person name="Mihaltcheva S."/>
            <person name="Morgado L.N."/>
            <person name="Niskanen T."/>
            <person name="Noordeloos M.E."/>
            <person name="Ohm R.A."/>
            <person name="Ortiz-Santana B."/>
            <person name="Ovrebo C."/>
            <person name="Racz N."/>
            <person name="Riley R."/>
            <person name="Savchenko A."/>
            <person name="Shiryaev A."/>
            <person name="Soop K."/>
            <person name="Spirin V."/>
            <person name="Szebenyi C."/>
            <person name="Tomsovsky M."/>
            <person name="Tulloss R.E."/>
            <person name="Uehling J."/>
            <person name="Grigoriev I.V."/>
            <person name="Vagvolgyi C."/>
            <person name="Papp T."/>
            <person name="Martin F.M."/>
            <person name="Miettinen O."/>
            <person name="Hibbett D.S."/>
            <person name="Nagy L.G."/>
        </authorList>
    </citation>
    <scope>NUCLEOTIDE SEQUENCE [LARGE SCALE GENOMIC DNA]</scope>
    <source>
        <strain evidence="5 6">CBS 166.37</strain>
    </source>
</reference>
<keyword evidence="2" id="KW-0479">Metal-binding</keyword>
<evidence type="ECO:0000259" key="4">
    <source>
        <dbReference type="Pfam" id="PF04828"/>
    </source>
</evidence>
<keyword evidence="6" id="KW-1185">Reference proteome</keyword>
<organism evidence="5 6">
    <name type="scientific">Crucibulum laeve</name>
    <dbReference type="NCBI Taxonomy" id="68775"/>
    <lineage>
        <taxon>Eukaryota</taxon>
        <taxon>Fungi</taxon>
        <taxon>Dikarya</taxon>
        <taxon>Basidiomycota</taxon>
        <taxon>Agaricomycotina</taxon>
        <taxon>Agaricomycetes</taxon>
        <taxon>Agaricomycetidae</taxon>
        <taxon>Agaricales</taxon>
        <taxon>Agaricineae</taxon>
        <taxon>Nidulariaceae</taxon>
        <taxon>Crucibulum</taxon>
    </lineage>
</organism>
<name>A0A5C3LNL8_9AGAR</name>
<comment type="similarity">
    <text evidence="1">Belongs to the Gfa family.</text>
</comment>